<dbReference type="AlphaFoldDB" id="A0A2H0REW2"/>
<organism evidence="1 2">
    <name type="scientific">Candidatus Vogelbacteria bacterium CG10_big_fil_rev_8_21_14_0_10_51_16</name>
    <dbReference type="NCBI Taxonomy" id="1975045"/>
    <lineage>
        <taxon>Bacteria</taxon>
        <taxon>Candidatus Vogeliibacteriota</taxon>
    </lineage>
</organism>
<dbReference type="PANTHER" id="PTHR40036">
    <property type="entry name" value="MACROCIN O-METHYLTRANSFERASE"/>
    <property type="match status" value="1"/>
</dbReference>
<proteinExistence type="predicted"/>
<dbReference type="InterPro" id="IPR008884">
    <property type="entry name" value="TylF_MeTrfase"/>
</dbReference>
<dbReference type="EMBL" id="PCYI01000014">
    <property type="protein sequence ID" value="PIR44980.1"/>
    <property type="molecule type" value="Genomic_DNA"/>
</dbReference>
<protein>
    <submittedName>
        <fullName evidence="1">Macrocin-O-methyltransferase</fullName>
    </submittedName>
</protein>
<dbReference type="GO" id="GO:0008168">
    <property type="term" value="F:methyltransferase activity"/>
    <property type="evidence" value="ECO:0007669"/>
    <property type="project" value="UniProtKB-KW"/>
</dbReference>
<dbReference type="InterPro" id="IPR029063">
    <property type="entry name" value="SAM-dependent_MTases_sf"/>
</dbReference>
<dbReference type="PANTHER" id="PTHR40036:SF1">
    <property type="entry name" value="MACROCIN O-METHYLTRANSFERASE"/>
    <property type="match status" value="1"/>
</dbReference>
<comment type="caution">
    <text evidence="1">The sequence shown here is derived from an EMBL/GenBank/DDBJ whole genome shotgun (WGS) entry which is preliminary data.</text>
</comment>
<sequence length="261" mass="29475">MTLFKFSMKKGKMGEQFMARDGKYILRAKAKQFPIKTAMHLLLKALRRQRAFVTYFWDKEQAERIAYIKNLYGGSPMGTTMSEALQIYNAVCATSKIMGAMAEVGVHKGGTARIISVARRESAKALHLFDTFGEGLPQPSEHDDYNWKKHAFKISESEFDAIKDAFASANNVHFHRGLFPVDTGHAVKDKRFSFVNLDVDLYQSTKDSLEFFYPRLNKGGIIISHDYRGSSGVTKAFDEFFANKTEPVVELSTSQCLVVKV</sequence>
<evidence type="ECO:0000313" key="2">
    <source>
        <dbReference type="Proteomes" id="UP000228767"/>
    </source>
</evidence>
<accession>A0A2H0REW2</accession>
<gene>
    <name evidence="1" type="ORF">COV10_02115</name>
</gene>
<evidence type="ECO:0000313" key="1">
    <source>
        <dbReference type="EMBL" id="PIR44980.1"/>
    </source>
</evidence>
<dbReference type="Pfam" id="PF05711">
    <property type="entry name" value="TylF"/>
    <property type="match status" value="1"/>
</dbReference>
<dbReference type="Proteomes" id="UP000228767">
    <property type="component" value="Unassembled WGS sequence"/>
</dbReference>
<reference evidence="1 2" key="1">
    <citation type="submission" date="2017-09" db="EMBL/GenBank/DDBJ databases">
        <title>Depth-based differentiation of microbial function through sediment-hosted aquifers and enrichment of novel symbionts in the deep terrestrial subsurface.</title>
        <authorList>
            <person name="Probst A.J."/>
            <person name="Ladd B."/>
            <person name="Jarett J.K."/>
            <person name="Geller-Mcgrath D.E."/>
            <person name="Sieber C.M."/>
            <person name="Emerson J.B."/>
            <person name="Anantharaman K."/>
            <person name="Thomas B.C."/>
            <person name="Malmstrom R."/>
            <person name="Stieglmeier M."/>
            <person name="Klingl A."/>
            <person name="Woyke T."/>
            <person name="Ryan C.M."/>
            <person name="Banfield J.F."/>
        </authorList>
    </citation>
    <scope>NUCLEOTIDE SEQUENCE [LARGE SCALE GENOMIC DNA]</scope>
    <source>
        <strain evidence="1">CG10_big_fil_rev_8_21_14_0_10_51_16</strain>
    </source>
</reference>
<dbReference type="Gene3D" id="3.40.50.150">
    <property type="entry name" value="Vaccinia Virus protein VP39"/>
    <property type="match status" value="1"/>
</dbReference>
<keyword evidence="1" id="KW-0489">Methyltransferase</keyword>
<keyword evidence="1" id="KW-0808">Transferase</keyword>
<name>A0A2H0REW2_9BACT</name>
<dbReference type="GO" id="GO:0032259">
    <property type="term" value="P:methylation"/>
    <property type="evidence" value="ECO:0007669"/>
    <property type="project" value="UniProtKB-KW"/>
</dbReference>